<dbReference type="HOGENOM" id="CLU_2457104_0_0_1"/>
<keyword evidence="2" id="KW-1185">Reference proteome</keyword>
<name>B4JN44_DROGR</name>
<protein>
    <submittedName>
        <fullName evidence="1">GH24744</fullName>
    </submittedName>
</protein>
<evidence type="ECO:0000313" key="1">
    <source>
        <dbReference type="EMBL" id="EDV92137.1"/>
    </source>
</evidence>
<reference evidence="1 2" key="1">
    <citation type="journal article" date="2007" name="Nature">
        <title>Evolution of genes and genomes on the Drosophila phylogeny.</title>
        <authorList>
            <consortium name="Drosophila 12 Genomes Consortium"/>
            <person name="Clark A.G."/>
            <person name="Eisen M.B."/>
            <person name="Smith D.R."/>
            <person name="Bergman C.M."/>
            <person name="Oliver B."/>
            <person name="Markow T.A."/>
            <person name="Kaufman T.C."/>
            <person name="Kellis M."/>
            <person name="Gelbart W."/>
            <person name="Iyer V.N."/>
            <person name="Pollard D.A."/>
            <person name="Sackton T.B."/>
            <person name="Larracuente A.M."/>
            <person name="Singh N.D."/>
            <person name="Abad J.P."/>
            <person name="Abt D.N."/>
            <person name="Adryan B."/>
            <person name="Aguade M."/>
            <person name="Akashi H."/>
            <person name="Anderson W.W."/>
            <person name="Aquadro C.F."/>
            <person name="Ardell D.H."/>
            <person name="Arguello R."/>
            <person name="Artieri C.G."/>
            <person name="Barbash D.A."/>
            <person name="Barker D."/>
            <person name="Barsanti P."/>
            <person name="Batterham P."/>
            <person name="Batzoglou S."/>
            <person name="Begun D."/>
            <person name="Bhutkar A."/>
            <person name="Blanco E."/>
            <person name="Bosak S.A."/>
            <person name="Bradley R.K."/>
            <person name="Brand A.D."/>
            <person name="Brent M.R."/>
            <person name="Brooks A.N."/>
            <person name="Brown R.H."/>
            <person name="Butlin R.K."/>
            <person name="Caggese C."/>
            <person name="Calvi B.R."/>
            <person name="Bernardo de Carvalho A."/>
            <person name="Caspi A."/>
            <person name="Castrezana S."/>
            <person name="Celniker S.E."/>
            <person name="Chang J.L."/>
            <person name="Chapple C."/>
            <person name="Chatterji S."/>
            <person name="Chinwalla A."/>
            <person name="Civetta A."/>
            <person name="Clifton S.W."/>
            <person name="Comeron J.M."/>
            <person name="Costello J.C."/>
            <person name="Coyne J.A."/>
            <person name="Daub J."/>
            <person name="David R.G."/>
            <person name="Delcher A.L."/>
            <person name="Delehaunty K."/>
            <person name="Do C.B."/>
            <person name="Ebling H."/>
            <person name="Edwards K."/>
            <person name="Eickbush T."/>
            <person name="Evans J.D."/>
            <person name="Filipski A."/>
            <person name="Findeiss S."/>
            <person name="Freyhult E."/>
            <person name="Fulton L."/>
            <person name="Fulton R."/>
            <person name="Garcia A.C."/>
            <person name="Gardiner A."/>
            <person name="Garfield D.A."/>
            <person name="Garvin B.E."/>
            <person name="Gibson G."/>
            <person name="Gilbert D."/>
            <person name="Gnerre S."/>
            <person name="Godfrey J."/>
            <person name="Good R."/>
            <person name="Gotea V."/>
            <person name="Gravely B."/>
            <person name="Greenberg A.J."/>
            <person name="Griffiths-Jones S."/>
            <person name="Gross S."/>
            <person name="Guigo R."/>
            <person name="Gustafson E.A."/>
            <person name="Haerty W."/>
            <person name="Hahn M.W."/>
            <person name="Halligan D.L."/>
            <person name="Halpern A.L."/>
            <person name="Halter G.M."/>
            <person name="Han M.V."/>
            <person name="Heger A."/>
            <person name="Hillier L."/>
            <person name="Hinrichs A.S."/>
            <person name="Holmes I."/>
            <person name="Hoskins R.A."/>
            <person name="Hubisz M.J."/>
            <person name="Hultmark D."/>
            <person name="Huntley M.A."/>
            <person name="Jaffe D.B."/>
            <person name="Jagadeeshan S."/>
            <person name="Jeck W.R."/>
            <person name="Johnson J."/>
            <person name="Jones C.D."/>
            <person name="Jordan W.C."/>
            <person name="Karpen G.H."/>
            <person name="Kataoka E."/>
            <person name="Keightley P.D."/>
            <person name="Kheradpour P."/>
            <person name="Kirkness E.F."/>
            <person name="Koerich L.B."/>
            <person name="Kristiansen K."/>
            <person name="Kudrna D."/>
            <person name="Kulathinal R.J."/>
            <person name="Kumar S."/>
            <person name="Kwok R."/>
            <person name="Lander E."/>
            <person name="Langley C.H."/>
            <person name="Lapoint R."/>
            <person name="Lazzaro B.P."/>
            <person name="Lee S.J."/>
            <person name="Levesque L."/>
            <person name="Li R."/>
            <person name="Lin C.F."/>
            <person name="Lin M.F."/>
            <person name="Lindblad-Toh K."/>
            <person name="Llopart A."/>
            <person name="Long M."/>
            <person name="Low L."/>
            <person name="Lozovsky E."/>
            <person name="Lu J."/>
            <person name="Luo M."/>
            <person name="Machado C.A."/>
            <person name="Makalowski W."/>
            <person name="Marzo M."/>
            <person name="Matsuda M."/>
            <person name="Matzkin L."/>
            <person name="McAllister B."/>
            <person name="McBride C.S."/>
            <person name="McKernan B."/>
            <person name="McKernan K."/>
            <person name="Mendez-Lago M."/>
            <person name="Minx P."/>
            <person name="Mollenhauer M.U."/>
            <person name="Montooth K."/>
            <person name="Mount S.M."/>
            <person name="Mu X."/>
            <person name="Myers E."/>
            <person name="Negre B."/>
            <person name="Newfeld S."/>
            <person name="Nielsen R."/>
            <person name="Noor M.A."/>
            <person name="O'Grady P."/>
            <person name="Pachter L."/>
            <person name="Papaceit M."/>
            <person name="Parisi M.J."/>
            <person name="Parisi M."/>
            <person name="Parts L."/>
            <person name="Pedersen J.S."/>
            <person name="Pesole G."/>
            <person name="Phillippy A.M."/>
            <person name="Ponting C.P."/>
            <person name="Pop M."/>
            <person name="Porcelli D."/>
            <person name="Powell J.R."/>
            <person name="Prohaska S."/>
            <person name="Pruitt K."/>
            <person name="Puig M."/>
            <person name="Quesneville H."/>
            <person name="Ram K.R."/>
            <person name="Rand D."/>
            <person name="Rasmussen M.D."/>
            <person name="Reed L.K."/>
            <person name="Reenan R."/>
            <person name="Reily A."/>
            <person name="Remington K.A."/>
            <person name="Rieger T.T."/>
            <person name="Ritchie M.G."/>
            <person name="Robin C."/>
            <person name="Rogers Y.H."/>
            <person name="Rohde C."/>
            <person name="Rozas J."/>
            <person name="Rubenfield M.J."/>
            <person name="Ruiz A."/>
            <person name="Russo S."/>
            <person name="Salzberg S.L."/>
            <person name="Sanchez-Gracia A."/>
            <person name="Saranga D.J."/>
            <person name="Sato H."/>
            <person name="Schaeffer S.W."/>
            <person name="Schatz M.C."/>
            <person name="Schlenke T."/>
            <person name="Schwartz R."/>
            <person name="Segarra C."/>
            <person name="Singh R.S."/>
            <person name="Sirot L."/>
            <person name="Sirota M."/>
            <person name="Sisneros N.B."/>
            <person name="Smith C.D."/>
            <person name="Smith T.F."/>
            <person name="Spieth J."/>
            <person name="Stage D.E."/>
            <person name="Stark A."/>
            <person name="Stephan W."/>
            <person name="Strausberg R.L."/>
            <person name="Strempel S."/>
            <person name="Sturgill D."/>
            <person name="Sutton G."/>
            <person name="Sutton G.G."/>
            <person name="Tao W."/>
            <person name="Teichmann S."/>
            <person name="Tobari Y.N."/>
            <person name="Tomimura Y."/>
            <person name="Tsolas J.M."/>
            <person name="Valente V.L."/>
            <person name="Venter E."/>
            <person name="Venter J.C."/>
            <person name="Vicario S."/>
            <person name="Vieira F.G."/>
            <person name="Vilella A.J."/>
            <person name="Villasante A."/>
            <person name="Walenz B."/>
            <person name="Wang J."/>
            <person name="Wasserman M."/>
            <person name="Watts T."/>
            <person name="Wilson D."/>
            <person name="Wilson R.K."/>
            <person name="Wing R.A."/>
            <person name="Wolfner M.F."/>
            <person name="Wong A."/>
            <person name="Wong G.K."/>
            <person name="Wu C.I."/>
            <person name="Wu G."/>
            <person name="Yamamoto D."/>
            <person name="Yang H.P."/>
            <person name="Yang S.P."/>
            <person name="Yorke J.A."/>
            <person name="Yoshida K."/>
            <person name="Zdobnov E."/>
            <person name="Zhang P."/>
            <person name="Zhang Y."/>
            <person name="Zimin A.V."/>
            <person name="Baldwin J."/>
            <person name="Abdouelleil A."/>
            <person name="Abdulkadir J."/>
            <person name="Abebe A."/>
            <person name="Abera B."/>
            <person name="Abreu J."/>
            <person name="Acer S.C."/>
            <person name="Aftuck L."/>
            <person name="Alexander A."/>
            <person name="An P."/>
            <person name="Anderson E."/>
            <person name="Anderson S."/>
            <person name="Arachi H."/>
            <person name="Azer M."/>
            <person name="Bachantsang P."/>
            <person name="Barry A."/>
            <person name="Bayul T."/>
            <person name="Berlin A."/>
            <person name="Bessette D."/>
            <person name="Bloom T."/>
            <person name="Blye J."/>
            <person name="Boguslavskiy L."/>
            <person name="Bonnet C."/>
            <person name="Boukhgalter B."/>
            <person name="Bourzgui I."/>
            <person name="Brown A."/>
            <person name="Cahill P."/>
            <person name="Channer S."/>
            <person name="Cheshatsang Y."/>
            <person name="Chuda L."/>
            <person name="Citroen M."/>
            <person name="Collymore A."/>
            <person name="Cooke P."/>
            <person name="Costello M."/>
            <person name="D'Aco K."/>
            <person name="Daza R."/>
            <person name="De Haan G."/>
            <person name="DeGray S."/>
            <person name="DeMaso C."/>
            <person name="Dhargay N."/>
            <person name="Dooley K."/>
            <person name="Dooley E."/>
            <person name="Doricent M."/>
            <person name="Dorje P."/>
            <person name="Dorjee K."/>
            <person name="Dupes A."/>
            <person name="Elong R."/>
            <person name="Falk J."/>
            <person name="Farina A."/>
            <person name="Faro S."/>
            <person name="Ferguson D."/>
            <person name="Fisher S."/>
            <person name="Foley C.D."/>
            <person name="Franke A."/>
            <person name="Friedrich D."/>
            <person name="Gadbois L."/>
            <person name="Gearin G."/>
            <person name="Gearin C.R."/>
            <person name="Giannoukos G."/>
            <person name="Goode T."/>
            <person name="Graham J."/>
            <person name="Grandbois E."/>
            <person name="Grewal S."/>
            <person name="Gyaltsen K."/>
            <person name="Hafez N."/>
            <person name="Hagos B."/>
            <person name="Hall J."/>
            <person name="Henson C."/>
            <person name="Hollinger A."/>
            <person name="Honan T."/>
            <person name="Huard M.D."/>
            <person name="Hughes L."/>
            <person name="Hurhula B."/>
            <person name="Husby M.E."/>
            <person name="Kamat A."/>
            <person name="Kanga B."/>
            <person name="Kashin S."/>
            <person name="Khazanovich D."/>
            <person name="Kisner P."/>
            <person name="Lance K."/>
            <person name="Lara M."/>
            <person name="Lee W."/>
            <person name="Lennon N."/>
            <person name="Letendre F."/>
            <person name="LeVine R."/>
            <person name="Lipovsky A."/>
            <person name="Liu X."/>
            <person name="Liu J."/>
            <person name="Liu S."/>
            <person name="Lokyitsang T."/>
            <person name="Lokyitsang Y."/>
            <person name="Lubonja R."/>
            <person name="Lui A."/>
            <person name="MacDonald P."/>
            <person name="Magnisalis V."/>
            <person name="Maru K."/>
            <person name="Matthews C."/>
            <person name="McCusker W."/>
            <person name="McDonough S."/>
            <person name="Mehta T."/>
            <person name="Meldrim J."/>
            <person name="Meneus L."/>
            <person name="Mihai O."/>
            <person name="Mihalev A."/>
            <person name="Mihova T."/>
            <person name="Mittelman R."/>
            <person name="Mlenga V."/>
            <person name="Montmayeur A."/>
            <person name="Mulrain L."/>
            <person name="Navidi A."/>
            <person name="Naylor J."/>
            <person name="Negash T."/>
            <person name="Nguyen T."/>
            <person name="Nguyen N."/>
            <person name="Nicol R."/>
            <person name="Norbu C."/>
            <person name="Norbu N."/>
            <person name="Novod N."/>
            <person name="O'Neill B."/>
            <person name="Osman S."/>
            <person name="Markiewicz E."/>
            <person name="Oyono O.L."/>
            <person name="Patti C."/>
            <person name="Phunkhang P."/>
            <person name="Pierre F."/>
            <person name="Priest M."/>
            <person name="Raghuraman S."/>
            <person name="Rege F."/>
            <person name="Reyes R."/>
            <person name="Rise C."/>
            <person name="Rogov P."/>
            <person name="Ross K."/>
            <person name="Ryan E."/>
            <person name="Settipalli S."/>
            <person name="Shea T."/>
            <person name="Sherpa N."/>
            <person name="Shi L."/>
            <person name="Shih D."/>
            <person name="Sparrow T."/>
            <person name="Spaulding J."/>
            <person name="Stalker J."/>
            <person name="Stange-Thomann N."/>
            <person name="Stavropoulos S."/>
            <person name="Stone C."/>
            <person name="Strader C."/>
            <person name="Tesfaye S."/>
            <person name="Thomson T."/>
            <person name="Thoulutsang Y."/>
            <person name="Thoulutsang D."/>
            <person name="Topham K."/>
            <person name="Topping I."/>
            <person name="Tsamla T."/>
            <person name="Vassiliev H."/>
            <person name="Vo A."/>
            <person name="Wangchuk T."/>
            <person name="Wangdi T."/>
            <person name="Weiand M."/>
            <person name="Wilkinson J."/>
            <person name="Wilson A."/>
            <person name="Yadav S."/>
            <person name="Young G."/>
            <person name="Yu Q."/>
            <person name="Zembek L."/>
            <person name="Zhong D."/>
            <person name="Zimmer A."/>
            <person name="Zwirko Z."/>
            <person name="Jaffe D.B."/>
            <person name="Alvarez P."/>
            <person name="Brockman W."/>
            <person name="Butler J."/>
            <person name="Chin C."/>
            <person name="Gnerre S."/>
            <person name="Grabherr M."/>
            <person name="Kleber M."/>
            <person name="Mauceli E."/>
            <person name="MacCallum I."/>
        </authorList>
    </citation>
    <scope>NUCLEOTIDE SEQUENCE [LARGE SCALE GENOMIC DNA]</scope>
    <source>
        <strain evidence="2">Tucson 15287-2541.00</strain>
    </source>
</reference>
<proteinExistence type="predicted"/>
<sequence length="89" mass="10564">MLADQQSLAQLICLERLANLEVALRHDLRMFRPAAAVCLIKLDENPVWMQLDDDDDDDDGPLSRWANSERTNAKDKYTFYYYGYYYHKR</sequence>
<dbReference type="EMBL" id="CH916371">
    <property type="protein sequence ID" value="EDV92137.1"/>
    <property type="molecule type" value="Genomic_DNA"/>
</dbReference>
<dbReference type="Proteomes" id="UP000001070">
    <property type="component" value="Unassembled WGS sequence"/>
</dbReference>
<gene>
    <name evidence="1" type="primary">Dgri\GH24744</name>
    <name evidence="1" type="ORF">Dgri_GH24744</name>
</gene>
<evidence type="ECO:0000313" key="2">
    <source>
        <dbReference type="Proteomes" id="UP000001070"/>
    </source>
</evidence>
<dbReference type="InParanoid" id="B4JN44"/>
<dbReference type="AlphaFoldDB" id="B4JN44"/>
<organism evidence="2">
    <name type="scientific">Drosophila grimshawi</name>
    <name type="common">Hawaiian fruit fly</name>
    <name type="synonym">Idiomyia grimshawi</name>
    <dbReference type="NCBI Taxonomy" id="7222"/>
    <lineage>
        <taxon>Eukaryota</taxon>
        <taxon>Metazoa</taxon>
        <taxon>Ecdysozoa</taxon>
        <taxon>Arthropoda</taxon>
        <taxon>Hexapoda</taxon>
        <taxon>Insecta</taxon>
        <taxon>Pterygota</taxon>
        <taxon>Neoptera</taxon>
        <taxon>Endopterygota</taxon>
        <taxon>Diptera</taxon>
        <taxon>Brachycera</taxon>
        <taxon>Muscomorpha</taxon>
        <taxon>Ephydroidea</taxon>
        <taxon>Drosophilidae</taxon>
        <taxon>Drosophila</taxon>
        <taxon>Hawaiian Drosophila</taxon>
    </lineage>
</organism>
<accession>B4JN44</accession>